<evidence type="ECO:0000313" key="5">
    <source>
        <dbReference type="EMBL" id="MBB3771618.1"/>
    </source>
</evidence>
<reference evidence="5 6" key="1">
    <citation type="submission" date="2020-08" db="EMBL/GenBank/DDBJ databases">
        <title>Genomic Encyclopedia of Type Strains, Phase IV (KMG-IV): sequencing the most valuable type-strain genomes for metagenomic binning, comparative biology and taxonomic classification.</title>
        <authorList>
            <person name="Goeker M."/>
        </authorList>
    </citation>
    <scope>NUCLEOTIDE SEQUENCE [LARGE SCALE GENOMIC DNA]</scope>
    <source>
        <strain evidence="5 6">DSM 5895</strain>
    </source>
</reference>
<accession>A0A839ZA86</accession>
<keyword evidence="3" id="KW-0732">Signal</keyword>
<evidence type="ECO:0000256" key="1">
    <source>
        <dbReference type="ARBA" id="ARBA00004418"/>
    </source>
</evidence>
<dbReference type="GO" id="GO:0042597">
    <property type="term" value="C:periplasmic space"/>
    <property type="evidence" value="ECO:0007669"/>
    <property type="project" value="UniProtKB-SubCell"/>
</dbReference>
<feature type="chain" id="PRO_5032620164" evidence="3">
    <location>
        <begin position="32"/>
        <end position="326"/>
    </location>
</feature>
<gene>
    <name evidence="5" type="ORF">FHS55_002217</name>
</gene>
<evidence type="ECO:0000259" key="4">
    <source>
        <dbReference type="Pfam" id="PF13407"/>
    </source>
</evidence>
<dbReference type="Proteomes" id="UP000533469">
    <property type="component" value="Unassembled WGS sequence"/>
</dbReference>
<comment type="similarity">
    <text evidence="2">Belongs to the bacterial solute-binding protein 2 family.</text>
</comment>
<sequence length="326" mass="34859">MNARTPLIRTALVAALALTLAPCLTVGSAQAAGFDQGALIKPVSKVNLIFIPKVVHPWYDVVEQGVKFAIAEYKKEGIDVSYTWDAPPTADIDQQNRRIETDIGRNPDGLAVSCLDPATNSQLLKEAVKNKVNLITFDTFCDAAFPFVGHRKDEEDGRTAADYLGEKLGGKGSVGILVGSLTAPNHVARVKGFKDELAKKYPGIKIAFEQPDNDNLEQAVSMAESGLQATPDLGGIYGANASAPIGAARAVIAAKRVGKTLVVGAGDIPETYQLIEDGVISAITAQRQWEIGYWAVRYLVSAKQNHTIPMDHATGGFLMTKETLGK</sequence>
<dbReference type="EMBL" id="JACICD010000003">
    <property type="protein sequence ID" value="MBB3771618.1"/>
    <property type="molecule type" value="Genomic_DNA"/>
</dbReference>
<proteinExistence type="inferred from homology"/>
<dbReference type="AlphaFoldDB" id="A0A839ZA86"/>
<evidence type="ECO:0000256" key="3">
    <source>
        <dbReference type="SAM" id="SignalP"/>
    </source>
</evidence>
<dbReference type="InterPro" id="IPR025997">
    <property type="entry name" value="SBP_2_dom"/>
</dbReference>
<dbReference type="PANTHER" id="PTHR30036:SF7">
    <property type="entry name" value="ABC TRANSPORTER PERIPLASMIC-BINDING PROTEIN YPHF"/>
    <property type="match status" value="1"/>
</dbReference>
<feature type="signal peptide" evidence="3">
    <location>
        <begin position="1"/>
        <end position="31"/>
    </location>
</feature>
<comment type="subcellular location">
    <subcellularLocation>
        <location evidence="1">Periplasm</location>
    </subcellularLocation>
</comment>
<dbReference type="InterPro" id="IPR028082">
    <property type="entry name" value="Peripla_BP_I"/>
</dbReference>
<dbReference type="Gene3D" id="3.40.50.2300">
    <property type="match status" value="2"/>
</dbReference>
<evidence type="ECO:0000313" key="6">
    <source>
        <dbReference type="Proteomes" id="UP000533469"/>
    </source>
</evidence>
<dbReference type="Pfam" id="PF13407">
    <property type="entry name" value="Peripla_BP_4"/>
    <property type="match status" value="1"/>
</dbReference>
<feature type="domain" description="Periplasmic binding protein" evidence="4">
    <location>
        <begin position="51"/>
        <end position="302"/>
    </location>
</feature>
<dbReference type="InterPro" id="IPR050555">
    <property type="entry name" value="Bact_Solute-Bind_Prot2"/>
</dbReference>
<dbReference type="GO" id="GO:0030246">
    <property type="term" value="F:carbohydrate binding"/>
    <property type="evidence" value="ECO:0007669"/>
    <property type="project" value="TreeGrafter"/>
</dbReference>
<organism evidence="5 6">
    <name type="scientific">Ancylobacter tetraedralis</name>
    <dbReference type="NCBI Taxonomy" id="217068"/>
    <lineage>
        <taxon>Bacteria</taxon>
        <taxon>Pseudomonadati</taxon>
        <taxon>Pseudomonadota</taxon>
        <taxon>Alphaproteobacteria</taxon>
        <taxon>Hyphomicrobiales</taxon>
        <taxon>Xanthobacteraceae</taxon>
        <taxon>Ancylobacter</taxon>
    </lineage>
</organism>
<dbReference type="SUPFAM" id="SSF53822">
    <property type="entry name" value="Periplasmic binding protein-like I"/>
    <property type="match status" value="1"/>
</dbReference>
<dbReference type="PANTHER" id="PTHR30036">
    <property type="entry name" value="D-XYLOSE-BINDING PERIPLASMIC PROTEIN"/>
    <property type="match status" value="1"/>
</dbReference>
<dbReference type="RefSeq" id="WP_183189766.1">
    <property type="nucleotide sequence ID" value="NZ_JACICD010000003.1"/>
</dbReference>
<name>A0A839ZA86_9HYPH</name>
<evidence type="ECO:0000256" key="2">
    <source>
        <dbReference type="ARBA" id="ARBA00007639"/>
    </source>
</evidence>
<protein>
    <submittedName>
        <fullName evidence="5">Ribose transport system substrate-binding protein</fullName>
    </submittedName>
</protein>
<comment type="caution">
    <text evidence="5">The sequence shown here is derived from an EMBL/GenBank/DDBJ whole genome shotgun (WGS) entry which is preliminary data.</text>
</comment>
<keyword evidence="6" id="KW-1185">Reference proteome</keyword>